<sequence>MSPEAIWDAACETWSVGRAELDRLASTIDRVAFTKVVEAIGDCRGRIAVAGVGTSGAAAKKIAHSLCCIEQPAFFLSPGDGVHGALGAVQPGDIAILISKGGNSPEIVRLVTSLKAKRVFIIAVTENENSEIGRAADQLLKIRIEREADRFNMLATTSTMAVIAVFDAVCIALMTYTGYSREQFAIIHPSGAVGERLLAGKE</sequence>
<dbReference type="GO" id="GO:0016853">
    <property type="term" value="F:isomerase activity"/>
    <property type="evidence" value="ECO:0007669"/>
    <property type="project" value="UniProtKB-KW"/>
</dbReference>
<dbReference type="Pfam" id="PF01380">
    <property type="entry name" value="SIS"/>
    <property type="match status" value="1"/>
</dbReference>
<feature type="domain" description="SIS" evidence="1">
    <location>
        <begin position="36"/>
        <end position="179"/>
    </location>
</feature>
<dbReference type="RefSeq" id="WP_288196361.1">
    <property type="nucleotide sequence ID" value="NZ_LT608334.1"/>
</dbReference>
<dbReference type="CDD" id="cd05014">
    <property type="entry name" value="SIS_Kpsf"/>
    <property type="match status" value="1"/>
</dbReference>
<dbReference type="InterPro" id="IPR046348">
    <property type="entry name" value="SIS_dom_sf"/>
</dbReference>
<dbReference type="PANTHER" id="PTHR38418:SF2">
    <property type="entry name" value="SUGAR ISOMERASE, KPSF_GUTQ (AFU_ORTHOLOGUE AFUA_6G08860)"/>
    <property type="match status" value="1"/>
</dbReference>
<accession>A0A212LF56</accession>
<dbReference type="SUPFAM" id="SSF53697">
    <property type="entry name" value="SIS domain"/>
    <property type="match status" value="1"/>
</dbReference>
<name>A0A212LF56_9HYPH</name>
<organism evidence="2">
    <name type="scientific">uncultured Pleomorphomonas sp</name>
    <dbReference type="NCBI Taxonomy" id="442121"/>
    <lineage>
        <taxon>Bacteria</taxon>
        <taxon>Pseudomonadati</taxon>
        <taxon>Pseudomonadota</taxon>
        <taxon>Alphaproteobacteria</taxon>
        <taxon>Hyphomicrobiales</taxon>
        <taxon>Pleomorphomonadaceae</taxon>
        <taxon>Pleomorphomonas</taxon>
        <taxon>environmental samples</taxon>
    </lineage>
</organism>
<dbReference type="EMBL" id="FMJD01000007">
    <property type="protein sequence ID" value="SCM76110.1"/>
    <property type="molecule type" value="Genomic_DNA"/>
</dbReference>
<keyword evidence="2" id="KW-0413">Isomerase</keyword>
<evidence type="ECO:0000259" key="1">
    <source>
        <dbReference type="PROSITE" id="PS51464"/>
    </source>
</evidence>
<dbReference type="AlphaFoldDB" id="A0A212LF56"/>
<proteinExistence type="predicted"/>
<evidence type="ECO:0000313" key="2">
    <source>
        <dbReference type="EMBL" id="SCM76110.1"/>
    </source>
</evidence>
<dbReference type="InterPro" id="IPR035474">
    <property type="entry name" value="SIS_Kpsf"/>
</dbReference>
<dbReference type="PANTHER" id="PTHR38418">
    <property type="entry name" value="SUGAR ISOMERASE, KPSF/GUTQ (AFU_ORTHOLOGUE AFUA_6G08860)"/>
    <property type="match status" value="1"/>
</dbReference>
<dbReference type="Gene3D" id="3.40.50.10490">
    <property type="entry name" value="Glucose-6-phosphate isomerase like protein, domain 1"/>
    <property type="match status" value="1"/>
</dbReference>
<dbReference type="GO" id="GO:0097367">
    <property type="term" value="F:carbohydrate derivative binding"/>
    <property type="evidence" value="ECO:0007669"/>
    <property type="project" value="InterPro"/>
</dbReference>
<gene>
    <name evidence="2" type="ORF">KL86PLE_30557</name>
</gene>
<dbReference type="InterPro" id="IPR001347">
    <property type="entry name" value="SIS_dom"/>
</dbReference>
<protein>
    <submittedName>
        <fullName evidence="2">KpsF/GutQ family sugar isomerase</fullName>
    </submittedName>
</protein>
<dbReference type="PROSITE" id="PS51464">
    <property type="entry name" value="SIS"/>
    <property type="match status" value="1"/>
</dbReference>
<reference evidence="2" key="1">
    <citation type="submission" date="2016-08" db="EMBL/GenBank/DDBJ databases">
        <authorList>
            <person name="Seilhamer J.J."/>
        </authorList>
    </citation>
    <scope>NUCLEOTIDE SEQUENCE</scope>
    <source>
        <strain evidence="2">86</strain>
    </source>
</reference>
<dbReference type="GO" id="GO:1901135">
    <property type="term" value="P:carbohydrate derivative metabolic process"/>
    <property type="evidence" value="ECO:0007669"/>
    <property type="project" value="InterPro"/>
</dbReference>